<keyword evidence="10" id="KW-1185">Reference proteome</keyword>
<keyword evidence="6 8" id="KW-0408">Iron</keyword>
<evidence type="ECO:0000256" key="2">
    <source>
        <dbReference type="ARBA" id="ARBA00010617"/>
    </source>
</evidence>
<dbReference type="RefSeq" id="WP_194289933.1">
    <property type="nucleotide sequence ID" value="NZ_WEGK01000008.1"/>
</dbReference>
<dbReference type="FunFam" id="1.10.630.10:FF:000018">
    <property type="entry name" value="Cytochrome P450 monooxygenase"/>
    <property type="match status" value="1"/>
</dbReference>
<evidence type="ECO:0000256" key="7">
    <source>
        <dbReference type="ARBA" id="ARBA00023033"/>
    </source>
</evidence>
<comment type="similarity">
    <text evidence="2 8">Belongs to the cytochrome P450 family.</text>
</comment>
<dbReference type="GO" id="GO:0005506">
    <property type="term" value="F:iron ion binding"/>
    <property type="evidence" value="ECO:0007669"/>
    <property type="project" value="InterPro"/>
</dbReference>
<dbReference type="InterPro" id="IPR017972">
    <property type="entry name" value="Cyt_P450_CS"/>
</dbReference>
<evidence type="ECO:0000256" key="4">
    <source>
        <dbReference type="ARBA" id="ARBA00022723"/>
    </source>
</evidence>
<evidence type="ECO:0000256" key="8">
    <source>
        <dbReference type="RuleBase" id="RU000461"/>
    </source>
</evidence>
<dbReference type="PRINTS" id="PR00385">
    <property type="entry name" value="P450"/>
</dbReference>
<keyword evidence="4 8" id="KW-0479">Metal-binding</keyword>
<dbReference type="AlphaFoldDB" id="A0A7K0D594"/>
<dbReference type="GO" id="GO:0006707">
    <property type="term" value="P:cholesterol catabolic process"/>
    <property type="evidence" value="ECO:0007669"/>
    <property type="project" value="TreeGrafter"/>
</dbReference>
<sequence>MTYSFDFNDPAVIENPYPSYALLRERAPVFHSLDPDLWIVSRYDDVRTVIRDAERFSSAISAIGSDPFNPTMNPPTWLTRSLSGIPAVRVLLTSDPPDHTMLRHKVSRAFTPRRIAAWEPRIREVTAQLVDQMTTVRNPDLVRDLAAPLPAIIIAEMLGVPADRREDFKRWSDGLIDGLLTGGSRTAMIRSAIAISWYFYRAVRRRRRAPGDDMIGSLVTGTGAEALTTAEAVNFCILLLVAGHETTTNLIANTALALFDRPDIRDRLRAEPVAAAAAVTETLRFDGPAQALLRVTTAEVELGGATIPAGAYVLPLVGSANRDPSRFADPDEFRLDRPNTQDHLAFGAGIHYCIGNALARMEAVAAIEEIARRVPFMAPSGTPERIASPVLRGLRSLPITLRAPHTSAR</sequence>
<accession>A0A7K0D594</accession>
<gene>
    <name evidence="9" type="primary">yjiB_1</name>
    <name evidence="9" type="ORF">NRB20_40220</name>
</gene>
<reference evidence="9 10" key="1">
    <citation type="submission" date="2019-10" db="EMBL/GenBank/DDBJ databases">
        <title>Nocardia macrotermitis sp. nov. and Nocardia aurantia sp. nov., isolated from the gut of fungus growing-termite Macrotermes natalensis.</title>
        <authorList>
            <person name="Benndorf R."/>
            <person name="Schwitalla J."/>
            <person name="Martin K."/>
            <person name="De Beer W."/>
            <person name="Kaster A.-K."/>
            <person name="Vollmers J."/>
            <person name="Poulsen M."/>
            <person name="Beemelmanns C."/>
        </authorList>
    </citation>
    <scope>NUCLEOTIDE SEQUENCE [LARGE SCALE GENOMIC DNA]</scope>
    <source>
        <strain evidence="9 10">RB20</strain>
    </source>
</reference>
<evidence type="ECO:0000256" key="3">
    <source>
        <dbReference type="ARBA" id="ARBA00022617"/>
    </source>
</evidence>
<evidence type="ECO:0000256" key="5">
    <source>
        <dbReference type="ARBA" id="ARBA00023002"/>
    </source>
</evidence>
<dbReference type="GO" id="GO:0008395">
    <property type="term" value="F:steroid hydroxylase activity"/>
    <property type="evidence" value="ECO:0007669"/>
    <property type="project" value="TreeGrafter"/>
</dbReference>
<evidence type="ECO:0000313" key="10">
    <source>
        <dbReference type="Proteomes" id="UP000438448"/>
    </source>
</evidence>
<organism evidence="9 10">
    <name type="scientific">Nocardia macrotermitis</name>
    <dbReference type="NCBI Taxonomy" id="2585198"/>
    <lineage>
        <taxon>Bacteria</taxon>
        <taxon>Bacillati</taxon>
        <taxon>Actinomycetota</taxon>
        <taxon>Actinomycetes</taxon>
        <taxon>Mycobacteriales</taxon>
        <taxon>Nocardiaceae</taxon>
        <taxon>Nocardia</taxon>
    </lineage>
</organism>
<protein>
    <submittedName>
        <fullName evidence="9">Putative cytochrome P450 YjiB</fullName>
        <ecNumber evidence="9">1.14.-.-</ecNumber>
    </submittedName>
</protein>
<dbReference type="PROSITE" id="PS00086">
    <property type="entry name" value="CYTOCHROME_P450"/>
    <property type="match status" value="1"/>
</dbReference>
<evidence type="ECO:0000256" key="1">
    <source>
        <dbReference type="ARBA" id="ARBA00001971"/>
    </source>
</evidence>
<dbReference type="InterPro" id="IPR002397">
    <property type="entry name" value="Cyt_P450_B"/>
</dbReference>
<dbReference type="InterPro" id="IPR036396">
    <property type="entry name" value="Cyt_P450_sf"/>
</dbReference>
<comment type="caution">
    <text evidence="9">The sequence shown here is derived from an EMBL/GenBank/DDBJ whole genome shotgun (WGS) entry which is preliminary data.</text>
</comment>
<dbReference type="Gene3D" id="1.10.630.10">
    <property type="entry name" value="Cytochrome P450"/>
    <property type="match status" value="1"/>
</dbReference>
<keyword evidence="3 8" id="KW-0349">Heme</keyword>
<evidence type="ECO:0000256" key="6">
    <source>
        <dbReference type="ARBA" id="ARBA00023004"/>
    </source>
</evidence>
<name>A0A7K0D594_9NOCA</name>
<dbReference type="EMBL" id="WEGK01000008">
    <property type="protein sequence ID" value="MQY20913.1"/>
    <property type="molecule type" value="Genomic_DNA"/>
</dbReference>
<keyword evidence="5 8" id="KW-0560">Oxidoreductase</keyword>
<dbReference type="PRINTS" id="PR00359">
    <property type="entry name" value="BP450"/>
</dbReference>
<dbReference type="SUPFAM" id="SSF48264">
    <property type="entry name" value="Cytochrome P450"/>
    <property type="match status" value="1"/>
</dbReference>
<dbReference type="InterPro" id="IPR001128">
    <property type="entry name" value="Cyt_P450"/>
</dbReference>
<dbReference type="Proteomes" id="UP000438448">
    <property type="component" value="Unassembled WGS sequence"/>
</dbReference>
<dbReference type="EC" id="1.14.-.-" evidence="9"/>
<keyword evidence="7 8" id="KW-0503">Monooxygenase</keyword>
<comment type="cofactor">
    <cofactor evidence="1">
        <name>heme</name>
        <dbReference type="ChEBI" id="CHEBI:30413"/>
    </cofactor>
</comment>
<proteinExistence type="inferred from homology"/>
<dbReference type="PANTHER" id="PTHR46696:SF4">
    <property type="entry name" value="BIOTIN BIOSYNTHESIS CYTOCHROME P450"/>
    <property type="match status" value="1"/>
</dbReference>
<dbReference type="GO" id="GO:0020037">
    <property type="term" value="F:heme binding"/>
    <property type="evidence" value="ECO:0007669"/>
    <property type="project" value="InterPro"/>
</dbReference>
<evidence type="ECO:0000313" key="9">
    <source>
        <dbReference type="EMBL" id="MQY20913.1"/>
    </source>
</evidence>
<dbReference type="GO" id="GO:0036199">
    <property type="term" value="F:cholest-4-en-3-one 26-monooxygenase activity"/>
    <property type="evidence" value="ECO:0007669"/>
    <property type="project" value="TreeGrafter"/>
</dbReference>
<dbReference type="Pfam" id="PF00067">
    <property type="entry name" value="p450"/>
    <property type="match status" value="1"/>
</dbReference>
<dbReference type="PANTHER" id="PTHR46696">
    <property type="entry name" value="P450, PUTATIVE (EUROFUNG)-RELATED"/>
    <property type="match status" value="1"/>
</dbReference>